<dbReference type="KEGG" id="pgi:PG_0404"/>
<sequence length="112" mass="12975">MARIIYFCKEKDYSMTGEEELDLSKLEYNVRKLMELVEKQQNEISSLRAELAAKNEKIVQQDLALGIAETKNKTLLTSRVIVANEDEARQSKQRLESLIREIDRCIALLQTE</sequence>
<organism evidence="2 3">
    <name type="scientific">Porphyromonas gingivalis (strain ATCC BAA-308 / W83)</name>
    <dbReference type="NCBI Taxonomy" id="242619"/>
    <lineage>
        <taxon>Bacteria</taxon>
        <taxon>Pseudomonadati</taxon>
        <taxon>Bacteroidota</taxon>
        <taxon>Bacteroidia</taxon>
        <taxon>Bacteroidales</taxon>
        <taxon>Porphyromonadaceae</taxon>
        <taxon>Porphyromonas</taxon>
    </lineage>
</organism>
<feature type="coiled-coil region" evidence="1">
    <location>
        <begin position="23"/>
        <end position="57"/>
    </location>
</feature>
<dbReference type="AlphaFoldDB" id="Q7MX19"/>
<proteinExistence type="predicted"/>
<dbReference type="HOGENOM" id="CLU_146561_0_0_10"/>
<evidence type="ECO:0000256" key="1">
    <source>
        <dbReference type="SAM" id="Coils"/>
    </source>
</evidence>
<accession>Q7MX19</accession>
<dbReference type="EnsemblBacteria" id="AAQ65608">
    <property type="protein sequence ID" value="AAQ65608"/>
    <property type="gene ID" value="PG_0404"/>
</dbReference>
<reference evidence="2 3" key="1">
    <citation type="journal article" date="2003" name="J. Bacteriol.">
        <title>Complete genome sequence of the oral pathogenic bacterium Porphyromonas gingivalis strain W83.</title>
        <authorList>
            <person name="Nelson K."/>
            <person name="Fleishmann R."/>
            <person name="DeBoy R."/>
            <person name="Paulsen I."/>
            <person name="Fouts D."/>
            <person name="Eisen J."/>
            <person name="Daugherty S."/>
            <person name="Dodson R."/>
            <person name="Durkin A."/>
            <person name="Gwinn M."/>
            <person name="Haft D."/>
            <person name="Kolonay J."/>
            <person name="Nelson W."/>
            <person name="White O."/>
            <person name="Mason T."/>
            <person name="Tallon L."/>
            <person name="Gray J."/>
            <person name="Granger D."/>
            <person name="Tettelin H."/>
            <person name="Dong H."/>
            <person name="Galvin J."/>
            <person name="Duncan M."/>
            <person name="Dewhirst F."/>
            <person name="Fraser C."/>
        </authorList>
    </citation>
    <scope>NUCLEOTIDE SEQUENCE [LARGE SCALE GENOMIC DNA]</scope>
    <source>
        <strain evidence="3">ATCC BAA-308 / W83</strain>
    </source>
</reference>
<evidence type="ECO:0000313" key="3">
    <source>
        <dbReference type="Proteomes" id="UP000000588"/>
    </source>
</evidence>
<dbReference type="EMBL" id="AE015924">
    <property type="protein sequence ID" value="AAQ65608.1"/>
    <property type="molecule type" value="Genomic_DNA"/>
</dbReference>
<dbReference type="Proteomes" id="UP000000588">
    <property type="component" value="Chromosome"/>
</dbReference>
<dbReference type="STRING" id="242619.PG_0404"/>
<name>Q7MX19_PORGI</name>
<gene>
    <name evidence="2" type="ordered locus">PG_0404</name>
</gene>
<evidence type="ECO:0000313" key="2">
    <source>
        <dbReference type="EMBL" id="AAQ65608.1"/>
    </source>
</evidence>
<keyword evidence="3" id="KW-1185">Reference proteome</keyword>
<keyword evidence="1" id="KW-0175">Coiled coil</keyword>
<dbReference type="SMR" id="Q7MX19"/>
<protein>
    <submittedName>
        <fullName evidence="2">Uncharacterized protein</fullName>
    </submittedName>
</protein>